<dbReference type="InterPro" id="IPR050273">
    <property type="entry name" value="GppA/Ppx_hydrolase"/>
</dbReference>
<reference evidence="4" key="1">
    <citation type="submission" date="2020-10" db="EMBL/GenBank/DDBJ databases">
        <authorList>
            <person name="Gilroy R."/>
        </authorList>
    </citation>
    <scope>NUCLEOTIDE SEQUENCE</scope>
    <source>
        <strain evidence="4">CHK189-12415</strain>
    </source>
</reference>
<evidence type="ECO:0000256" key="1">
    <source>
        <dbReference type="ARBA" id="ARBA00007125"/>
    </source>
</evidence>
<dbReference type="SUPFAM" id="SSF109604">
    <property type="entry name" value="HD-domain/PDEase-like"/>
    <property type="match status" value="1"/>
</dbReference>
<dbReference type="Pfam" id="PF21447">
    <property type="entry name" value="Ppx-GppA_III"/>
    <property type="match status" value="1"/>
</dbReference>
<dbReference type="Gene3D" id="3.30.420.40">
    <property type="match status" value="1"/>
</dbReference>
<comment type="similarity">
    <text evidence="1">Belongs to the GppA/Ppx family.</text>
</comment>
<feature type="domain" description="Ppx/GppA phosphatase C-terminal" evidence="3">
    <location>
        <begin position="330"/>
        <end position="430"/>
    </location>
</feature>
<dbReference type="AlphaFoldDB" id="A0A9D1J532"/>
<dbReference type="InterPro" id="IPR003695">
    <property type="entry name" value="Ppx_GppA_N"/>
</dbReference>
<protein>
    <recommendedName>
        <fullName evidence="6">Exopolyphosphatase</fullName>
    </recommendedName>
</protein>
<dbReference type="Pfam" id="PF02541">
    <property type="entry name" value="Ppx-GppA"/>
    <property type="match status" value="1"/>
</dbReference>
<name>A0A9D1J532_9FIRM</name>
<evidence type="ECO:0000313" key="5">
    <source>
        <dbReference type="Proteomes" id="UP000824241"/>
    </source>
</evidence>
<evidence type="ECO:0000259" key="2">
    <source>
        <dbReference type="Pfam" id="PF02541"/>
    </source>
</evidence>
<organism evidence="4 5">
    <name type="scientific">Candidatus Faecivivens stercoravium</name>
    <dbReference type="NCBI Taxonomy" id="2840803"/>
    <lineage>
        <taxon>Bacteria</taxon>
        <taxon>Bacillati</taxon>
        <taxon>Bacillota</taxon>
        <taxon>Clostridia</taxon>
        <taxon>Eubacteriales</taxon>
        <taxon>Oscillospiraceae</taxon>
        <taxon>Oscillospiraceae incertae sedis</taxon>
        <taxon>Candidatus Faecivivens</taxon>
    </lineage>
</organism>
<dbReference type="EMBL" id="DVHA01000233">
    <property type="protein sequence ID" value="HIR61356.1"/>
    <property type="molecule type" value="Genomic_DNA"/>
</dbReference>
<evidence type="ECO:0000259" key="3">
    <source>
        <dbReference type="Pfam" id="PF21447"/>
    </source>
</evidence>
<dbReference type="Gene3D" id="3.30.420.150">
    <property type="entry name" value="Exopolyphosphatase. Domain 2"/>
    <property type="match status" value="1"/>
</dbReference>
<dbReference type="PANTHER" id="PTHR30005:SF0">
    <property type="entry name" value="RETROGRADE REGULATION PROTEIN 2"/>
    <property type="match status" value="1"/>
</dbReference>
<dbReference type="Gene3D" id="1.10.3210.10">
    <property type="entry name" value="Hypothetical protein af1432"/>
    <property type="match status" value="1"/>
</dbReference>
<evidence type="ECO:0000313" key="4">
    <source>
        <dbReference type="EMBL" id="HIR61356.1"/>
    </source>
</evidence>
<feature type="domain" description="Ppx/GppA phosphatase N-terminal" evidence="2">
    <location>
        <begin position="26"/>
        <end position="128"/>
    </location>
</feature>
<dbReference type="InterPro" id="IPR048950">
    <property type="entry name" value="Ppx_GppA_C"/>
</dbReference>
<evidence type="ECO:0008006" key="6">
    <source>
        <dbReference type="Google" id="ProtNLM"/>
    </source>
</evidence>
<dbReference type="Proteomes" id="UP000824241">
    <property type="component" value="Unassembled WGS sequence"/>
</dbReference>
<gene>
    <name evidence="4" type="ORF">IAB37_07275</name>
</gene>
<accession>A0A9D1J532</accession>
<proteinExistence type="inferred from homology"/>
<dbReference type="PANTHER" id="PTHR30005">
    <property type="entry name" value="EXOPOLYPHOSPHATASE"/>
    <property type="match status" value="1"/>
</dbReference>
<sequence length="501" mass="56258">MPKKKGGKVCAGIEIGSDMVTMQIAQNHGGTVAVLDQLECFFDLEKEIASSGRVSQASMQELCRILLGFKQEMESFGVEQYRLFSTDFLRGAENLSFIVSQLMGRTGLTLEIVSDEEEKGLLYWQMQKTMASFDRDKGDKYLYAVVGNESLGLALQSGKRQRLRQNLSLTQFDVLQMREEIAAGTEEVAPVMNEYLENALDGLEPNGFCKSVKTLVFADSELEAISQMCGVKIEDHRCIIPAEKLVALGQQLMEMVPETAGKVYGLSIKQERSVYASVLIYQKLAELTGVSVVIGVYGSLMGSLMEQMLLKPERKEYDEYMTESALGCARTLAKRYGCAMEHAEKVTDFAEKLYVKTRRLHPESDDLIYLKLACLLHNVGYFSDIEYHARCSASLIVTFNIPGMTTPERQMIAQIQQHTHSKSLRIQQLRAYFLLADALDLCKKQKLSDISIRFDGDRLTITTVYDGNLYLEKRAFDKAAALFYEVFGVLPVLHVKTALLK</sequence>
<comment type="caution">
    <text evidence="4">The sequence shown here is derived from an EMBL/GenBank/DDBJ whole genome shotgun (WGS) entry which is preliminary data.</text>
</comment>
<dbReference type="GO" id="GO:0016462">
    <property type="term" value="F:pyrophosphatase activity"/>
    <property type="evidence" value="ECO:0007669"/>
    <property type="project" value="TreeGrafter"/>
</dbReference>
<dbReference type="SUPFAM" id="SSF53067">
    <property type="entry name" value="Actin-like ATPase domain"/>
    <property type="match status" value="1"/>
</dbReference>
<reference evidence="4" key="2">
    <citation type="journal article" date="2021" name="PeerJ">
        <title>Extensive microbial diversity within the chicken gut microbiome revealed by metagenomics and culture.</title>
        <authorList>
            <person name="Gilroy R."/>
            <person name="Ravi A."/>
            <person name="Getino M."/>
            <person name="Pursley I."/>
            <person name="Horton D.L."/>
            <person name="Alikhan N.F."/>
            <person name="Baker D."/>
            <person name="Gharbi K."/>
            <person name="Hall N."/>
            <person name="Watson M."/>
            <person name="Adriaenssens E.M."/>
            <person name="Foster-Nyarko E."/>
            <person name="Jarju S."/>
            <person name="Secka A."/>
            <person name="Antonio M."/>
            <person name="Oren A."/>
            <person name="Chaudhuri R.R."/>
            <person name="La Ragione R."/>
            <person name="Hildebrand F."/>
            <person name="Pallen M.J."/>
        </authorList>
    </citation>
    <scope>NUCLEOTIDE SEQUENCE</scope>
    <source>
        <strain evidence="4">CHK189-12415</strain>
    </source>
</reference>
<dbReference type="InterPro" id="IPR043129">
    <property type="entry name" value="ATPase_NBD"/>
</dbReference>